<dbReference type="InterPro" id="IPR003593">
    <property type="entry name" value="AAA+_ATPase"/>
</dbReference>
<evidence type="ECO:0000259" key="2">
    <source>
        <dbReference type="PROSITE" id="PS00662"/>
    </source>
</evidence>
<dbReference type="NCBIfam" id="TIGR01420">
    <property type="entry name" value="pilT_fam"/>
    <property type="match status" value="1"/>
</dbReference>
<dbReference type="GO" id="GO:0005524">
    <property type="term" value="F:ATP binding"/>
    <property type="evidence" value="ECO:0007669"/>
    <property type="project" value="InterPro"/>
</dbReference>
<reference evidence="4" key="1">
    <citation type="submission" date="2015-07" db="EMBL/GenBank/DDBJ databases">
        <title>Near-Complete Genome Sequence of the Cellulolytic Bacterium Bacteroides (Pseudobacteroides) cellulosolvens ATCC 35603.</title>
        <authorList>
            <person name="Dassa B."/>
            <person name="Utturkar S.M."/>
            <person name="Klingeman D.M."/>
            <person name="Hurt R.A."/>
            <person name="Keller M."/>
            <person name="Xu J."/>
            <person name="Reddy Y.H.K."/>
            <person name="Borovok I."/>
            <person name="Grinberg I.R."/>
            <person name="Lamed R."/>
            <person name="Zhivin O."/>
            <person name="Bayer E.A."/>
            <person name="Brown S.D."/>
        </authorList>
    </citation>
    <scope>NUCLEOTIDE SEQUENCE [LARGE SCALE GENOMIC DNA]</scope>
    <source>
        <strain evidence="4">DSM 2933</strain>
    </source>
</reference>
<sequence length="351" mass="38909">MNLNYLLQQTVINNASDLHLCTGVSPVIRIHGDLIYLNEPVLTAQDCERMAKQCLSSDLFNSLAETGEVDASYSLPGIARFRINIFRQRGSYAIAARTIPTEIPKIEDLGLPEITAELAMKQRGLVLLTGPTGSGKSTTLAAMIDYINNRKKCHIITIEDPIEFLHKHNRSIINQREIGGDTKTYSNAMRAVLREDPDVILIGEMRDQETISTALTAAETGHLVLSTLHTVGSAKTIDRIIDVFPPYQQSQVRSQLSTVLMGIISQQLIKRADGRGRLLATEVMIWTPAIANLIRESRTPQINTCIHTGSQFGMHSMDSCVANLYRSKLIDFESACQYALDIDNLKKLLST</sequence>
<protein>
    <submittedName>
        <fullName evidence="3">Twitching motility protein</fullName>
    </submittedName>
</protein>
<dbReference type="RefSeq" id="WP_036944666.1">
    <property type="nucleotide sequence ID" value="NZ_JQKC01000033.1"/>
</dbReference>
<proteinExistence type="inferred from homology"/>
<evidence type="ECO:0000313" key="4">
    <source>
        <dbReference type="Proteomes" id="UP000036923"/>
    </source>
</evidence>
<keyword evidence="4" id="KW-1185">Reference proteome</keyword>
<dbReference type="SMART" id="SM00382">
    <property type="entry name" value="AAA"/>
    <property type="match status" value="1"/>
</dbReference>
<accession>A0A0L6JR10</accession>
<dbReference type="STRING" id="398512.Bccel_3482"/>
<dbReference type="SUPFAM" id="SSF52540">
    <property type="entry name" value="P-loop containing nucleoside triphosphate hydrolases"/>
    <property type="match status" value="1"/>
</dbReference>
<dbReference type="GO" id="GO:0016887">
    <property type="term" value="F:ATP hydrolysis activity"/>
    <property type="evidence" value="ECO:0007669"/>
    <property type="project" value="InterPro"/>
</dbReference>
<dbReference type="PATRIC" id="fig|398512.5.peg.3648"/>
<evidence type="ECO:0000313" key="3">
    <source>
        <dbReference type="EMBL" id="KNY28208.1"/>
    </source>
</evidence>
<dbReference type="PROSITE" id="PS00662">
    <property type="entry name" value="T2SP_E"/>
    <property type="match status" value="1"/>
</dbReference>
<dbReference type="InterPro" id="IPR001482">
    <property type="entry name" value="T2SS/T4SS_dom"/>
</dbReference>
<dbReference type="InterPro" id="IPR006321">
    <property type="entry name" value="PilT/PilU"/>
</dbReference>
<dbReference type="Gene3D" id="3.30.450.90">
    <property type="match status" value="1"/>
</dbReference>
<dbReference type="EMBL" id="LGTC01000001">
    <property type="protein sequence ID" value="KNY28208.1"/>
    <property type="molecule type" value="Genomic_DNA"/>
</dbReference>
<evidence type="ECO:0000256" key="1">
    <source>
        <dbReference type="ARBA" id="ARBA00006611"/>
    </source>
</evidence>
<dbReference type="Proteomes" id="UP000036923">
    <property type="component" value="Unassembled WGS sequence"/>
</dbReference>
<comment type="caution">
    <text evidence="3">The sequence shown here is derived from an EMBL/GenBank/DDBJ whole genome shotgun (WGS) entry which is preliminary data.</text>
</comment>
<gene>
    <name evidence="3" type="ORF">Bccel_3482</name>
</gene>
<name>A0A0L6JR10_9FIRM</name>
<dbReference type="InterPro" id="IPR050921">
    <property type="entry name" value="T4SS_GSP_E_ATPase"/>
</dbReference>
<comment type="similarity">
    <text evidence="1">Belongs to the GSP E family.</text>
</comment>
<dbReference type="PANTHER" id="PTHR30486">
    <property type="entry name" value="TWITCHING MOTILITY PROTEIN PILT"/>
    <property type="match status" value="1"/>
</dbReference>
<dbReference type="CDD" id="cd01131">
    <property type="entry name" value="PilT"/>
    <property type="match status" value="1"/>
</dbReference>
<dbReference type="AlphaFoldDB" id="A0A0L6JR10"/>
<dbReference type="InterPro" id="IPR027417">
    <property type="entry name" value="P-loop_NTPase"/>
</dbReference>
<organism evidence="3 4">
    <name type="scientific">Pseudobacteroides cellulosolvens ATCC 35603 = DSM 2933</name>
    <dbReference type="NCBI Taxonomy" id="398512"/>
    <lineage>
        <taxon>Bacteria</taxon>
        <taxon>Bacillati</taxon>
        <taxon>Bacillota</taxon>
        <taxon>Clostridia</taxon>
        <taxon>Eubacteriales</taxon>
        <taxon>Oscillospiraceae</taxon>
        <taxon>Pseudobacteroides</taxon>
    </lineage>
</organism>
<dbReference type="Gene3D" id="3.40.50.300">
    <property type="entry name" value="P-loop containing nucleotide triphosphate hydrolases"/>
    <property type="match status" value="1"/>
</dbReference>
<feature type="domain" description="Bacterial type II secretion system protein E" evidence="2">
    <location>
        <begin position="193"/>
        <end position="207"/>
    </location>
</feature>
<dbReference type="eggNOG" id="COG2805">
    <property type="taxonomic scope" value="Bacteria"/>
</dbReference>
<dbReference type="Pfam" id="PF00437">
    <property type="entry name" value="T2SSE"/>
    <property type="match status" value="1"/>
</dbReference>
<dbReference type="OrthoDB" id="9808272at2"/>